<dbReference type="Pfam" id="PF00271">
    <property type="entry name" value="Helicase_C"/>
    <property type="match status" value="1"/>
</dbReference>
<dbReference type="InterPro" id="IPR004609">
    <property type="entry name" value="ATP-dep_DNA_helicase_RecG"/>
</dbReference>
<dbReference type="CDD" id="cd17992">
    <property type="entry name" value="DEXHc_RecG"/>
    <property type="match status" value="1"/>
</dbReference>
<keyword evidence="7 15" id="KW-0067">ATP-binding</keyword>
<name>A7VZD3_9FIRM</name>
<keyword evidence="11" id="KW-0413">Isomerase</keyword>
<dbReference type="Pfam" id="PF00270">
    <property type="entry name" value="DEAD"/>
    <property type="match status" value="1"/>
</dbReference>
<keyword evidence="9 15" id="KW-0233">DNA recombination</keyword>
<dbReference type="Gene3D" id="3.40.50.300">
    <property type="entry name" value="P-loop containing nucleotide triphosphate hydrolases"/>
    <property type="match status" value="2"/>
</dbReference>
<reference evidence="18 20" key="1">
    <citation type="submission" date="2007-08" db="EMBL/GenBank/DDBJ databases">
        <title>Draft genome sequence of Clostridium leptum (DSM 753).</title>
        <authorList>
            <person name="Sudarsanam P."/>
            <person name="Ley R."/>
            <person name="Guruge J."/>
            <person name="Turnbaugh P.J."/>
            <person name="Mahowald M."/>
            <person name="Liep D."/>
            <person name="Gordon J."/>
        </authorList>
    </citation>
    <scope>NUCLEOTIDE SEQUENCE [LARGE SCALE GENOMIC DNA]</scope>
    <source>
        <strain evidence="18 20">DSM 753</strain>
    </source>
</reference>
<dbReference type="NCBIfam" id="NF008165">
    <property type="entry name" value="PRK10917.1-3"/>
    <property type="match status" value="1"/>
</dbReference>
<dbReference type="GO" id="GO:0043138">
    <property type="term" value="F:3'-5' DNA helicase activity"/>
    <property type="evidence" value="ECO:0007669"/>
    <property type="project" value="UniProtKB-EC"/>
</dbReference>
<evidence type="ECO:0000313" key="19">
    <source>
        <dbReference type="EMBL" id="PEQ25398.1"/>
    </source>
</evidence>
<dbReference type="InterPro" id="IPR045562">
    <property type="entry name" value="RecG_dom3_C"/>
</dbReference>
<evidence type="ECO:0000313" key="20">
    <source>
        <dbReference type="Proteomes" id="UP000003490"/>
    </source>
</evidence>
<evidence type="ECO:0000256" key="14">
    <source>
        <dbReference type="ARBA" id="ARBA00048988"/>
    </source>
</evidence>
<dbReference type="EMBL" id="ABCB02000021">
    <property type="protein sequence ID" value="EDO59911.1"/>
    <property type="molecule type" value="Genomic_DNA"/>
</dbReference>
<keyword evidence="4 15" id="KW-0227">DNA damage</keyword>
<evidence type="ECO:0000256" key="13">
    <source>
        <dbReference type="ARBA" id="ARBA00034808"/>
    </source>
</evidence>
<evidence type="ECO:0000313" key="21">
    <source>
        <dbReference type="Proteomes" id="UP000220611"/>
    </source>
</evidence>
<dbReference type="Pfam" id="PF17191">
    <property type="entry name" value="RecG_wedge"/>
    <property type="match status" value="1"/>
</dbReference>
<dbReference type="GO" id="GO:0006281">
    <property type="term" value="P:DNA repair"/>
    <property type="evidence" value="ECO:0007669"/>
    <property type="project" value="UniProtKB-UniRule"/>
</dbReference>
<dbReference type="Gene3D" id="2.40.50.140">
    <property type="entry name" value="Nucleic acid-binding proteins"/>
    <property type="match status" value="1"/>
</dbReference>
<proteinExistence type="inferred from homology"/>
<dbReference type="InterPro" id="IPR033454">
    <property type="entry name" value="RecG_wedge"/>
</dbReference>
<evidence type="ECO:0000256" key="10">
    <source>
        <dbReference type="ARBA" id="ARBA00023204"/>
    </source>
</evidence>
<keyword evidence="8" id="KW-0238">DNA-binding</keyword>
<dbReference type="PROSITE" id="PS51192">
    <property type="entry name" value="HELICASE_ATP_BIND_1"/>
    <property type="match status" value="1"/>
</dbReference>
<keyword evidence="10 15" id="KW-0234">DNA repair</keyword>
<dbReference type="InterPro" id="IPR047112">
    <property type="entry name" value="RecG/Mfd"/>
</dbReference>
<comment type="caution">
    <text evidence="18">The sequence shown here is derived from an EMBL/GenBank/DDBJ whole genome shotgun (WGS) entry which is preliminary data.</text>
</comment>
<dbReference type="SMART" id="SM00487">
    <property type="entry name" value="DEXDc"/>
    <property type="match status" value="1"/>
</dbReference>
<keyword evidence="6 15" id="KW-0347">Helicase</keyword>
<evidence type="ECO:0000256" key="7">
    <source>
        <dbReference type="ARBA" id="ARBA00022840"/>
    </source>
</evidence>
<dbReference type="SUPFAM" id="SSF52540">
    <property type="entry name" value="P-loop containing nucleoside triphosphate hydrolases"/>
    <property type="match status" value="2"/>
</dbReference>
<dbReference type="OrthoDB" id="9804325at2"/>
<protein>
    <recommendedName>
        <fullName evidence="2 15">ATP-dependent DNA helicase RecG</fullName>
        <ecNumber evidence="13 15">5.6.2.4</ecNumber>
    </recommendedName>
</protein>
<dbReference type="InterPro" id="IPR027417">
    <property type="entry name" value="P-loop_NTPase"/>
</dbReference>
<dbReference type="InterPro" id="IPR001650">
    <property type="entry name" value="Helicase_C-like"/>
</dbReference>
<feature type="domain" description="Helicase C-terminal" evidence="17">
    <location>
        <begin position="463"/>
        <end position="610"/>
    </location>
</feature>
<dbReference type="PROSITE" id="PS51194">
    <property type="entry name" value="HELICASE_CTER"/>
    <property type="match status" value="1"/>
</dbReference>
<dbReference type="CDD" id="cd04488">
    <property type="entry name" value="RecG_wedge_OBF"/>
    <property type="match status" value="1"/>
</dbReference>
<keyword evidence="21" id="KW-1185">Reference proteome</keyword>
<dbReference type="HOGENOM" id="CLU_005122_7_1_9"/>
<evidence type="ECO:0000256" key="1">
    <source>
        <dbReference type="ARBA" id="ARBA00007504"/>
    </source>
</evidence>
<dbReference type="Proteomes" id="UP000003490">
    <property type="component" value="Unassembled WGS sequence"/>
</dbReference>
<dbReference type="NCBIfam" id="NF008168">
    <property type="entry name" value="PRK10917.2-2"/>
    <property type="match status" value="1"/>
</dbReference>
<evidence type="ECO:0000256" key="5">
    <source>
        <dbReference type="ARBA" id="ARBA00022801"/>
    </source>
</evidence>
<dbReference type="InterPro" id="IPR011545">
    <property type="entry name" value="DEAD/DEAH_box_helicase_dom"/>
</dbReference>
<dbReference type="InterPro" id="IPR012340">
    <property type="entry name" value="NA-bd_OB-fold"/>
</dbReference>
<dbReference type="NCBIfam" id="TIGR00643">
    <property type="entry name" value="recG"/>
    <property type="match status" value="1"/>
</dbReference>
<evidence type="ECO:0000313" key="18">
    <source>
        <dbReference type="EMBL" id="EDO59911.1"/>
    </source>
</evidence>
<dbReference type="AlphaFoldDB" id="A7VZD3"/>
<dbReference type="PANTHER" id="PTHR47964">
    <property type="entry name" value="ATP-DEPENDENT DNA HELICASE HOMOLOG RECG, CHLOROPLASTIC"/>
    <property type="match status" value="1"/>
</dbReference>
<evidence type="ECO:0000256" key="11">
    <source>
        <dbReference type="ARBA" id="ARBA00023235"/>
    </source>
</evidence>
<dbReference type="EMBL" id="NOXF01000002">
    <property type="protein sequence ID" value="PEQ25398.1"/>
    <property type="molecule type" value="Genomic_DNA"/>
</dbReference>
<evidence type="ECO:0000256" key="6">
    <source>
        <dbReference type="ARBA" id="ARBA00022806"/>
    </source>
</evidence>
<reference evidence="18 20" key="2">
    <citation type="submission" date="2007-08" db="EMBL/GenBank/DDBJ databases">
        <authorList>
            <person name="Fulton L."/>
            <person name="Clifton S."/>
            <person name="Fulton B."/>
            <person name="Xu J."/>
            <person name="Minx P."/>
            <person name="Pepin K.H."/>
            <person name="Johnson M."/>
            <person name="Thiruvilangam P."/>
            <person name="Bhonagiri V."/>
            <person name="Nash W.E."/>
            <person name="Wang C."/>
            <person name="Mardis E.R."/>
            <person name="Wilson R.K."/>
        </authorList>
    </citation>
    <scope>NUCLEOTIDE SEQUENCE [LARGE SCALE GENOMIC DNA]</scope>
    <source>
        <strain evidence="18 20">DSM 753</strain>
    </source>
</reference>
<reference evidence="19 21" key="3">
    <citation type="submission" date="2017-07" db="EMBL/GenBank/DDBJ databases">
        <title>Prevalence of linear plasmids in Cutibacterium (Propionibacterium) acnes isolates obtained from prostatic tissue.</title>
        <authorList>
            <person name="Davidsson S."/>
            <person name="Carlsson J."/>
            <person name="Molling P."/>
            <person name="Andren O."/>
            <person name="Andersson S.-O."/>
            <person name="Brzuszkiewicz E."/>
            <person name="Poehlein A."/>
            <person name="Al-Zeer M."/>
            <person name="Brinkmann V."/>
            <person name="Scavenius C."/>
            <person name="Nazipi S."/>
            <person name="Soderquist B."/>
            <person name="Bruggemann H."/>
        </authorList>
    </citation>
    <scope>NUCLEOTIDE SEQUENCE [LARGE SCALE GENOMIC DNA]</scope>
    <source>
        <strain evidence="19 21">DSM 753</strain>
    </source>
</reference>
<dbReference type="eggNOG" id="COG1200">
    <property type="taxonomic scope" value="Bacteria"/>
</dbReference>
<comment type="function">
    <text evidence="15">Plays a critical role in recombination and DNA repair. Helps process Holliday junction intermediates to mature products by catalyzing branch migration. Has replication fork regression activity, unwinds stalled or blocked replication forks to make a HJ that can be resolved. Has a DNA unwinding activity characteristic of a DNA helicase with 3'-5' polarity.</text>
</comment>
<dbReference type="InterPro" id="IPR014001">
    <property type="entry name" value="Helicase_ATP-bd"/>
</dbReference>
<comment type="catalytic activity">
    <reaction evidence="14 15">
        <text>ATP + H2O = ADP + phosphate + H(+)</text>
        <dbReference type="Rhea" id="RHEA:13065"/>
        <dbReference type="ChEBI" id="CHEBI:15377"/>
        <dbReference type="ChEBI" id="CHEBI:15378"/>
        <dbReference type="ChEBI" id="CHEBI:30616"/>
        <dbReference type="ChEBI" id="CHEBI:43474"/>
        <dbReference type="ChEBI" id="CHEBI:456216"/>
        <dbReference type="EC" id="5.6.2.4"/>
    </reaction>
</comment>
<evidence type="ECO:0000256" key="2">
    <source>
        <dbReference type="ARBA" id="ARBA00017846"/>
    </source>
</evidence>
<dbReference type="GO" id="GO:0005524">
    <property type="term" value="F:ATP binding"/>
    <property type="evidence" value="ECO:0007669"/>
    <property type="project" value="UniProtKB-KW"/>
</dbReference>
<dbReference type="SUPFAM" id="SSF50249">
    <property type="entry name" value="Nucleic acid-binding proteins"/>
    <property type="match status" value="1"/>
</dbReference>
<evidence type="ECO:0000256" key="3">
    <source>
        <dbReference type="ARBA" id="ARBA00022741"/>
    </source>
</evidence>
<gene>
    <name evidence="18" type="primary">recG</name>
    <name evidence="19" type="ORF">CH238_05080</name>
    <name evidence="18" type="ORF">CLOLEP_03962</name>
</gene>
<dbReference type="PANTHER" id="PTHR47964:SF1">
    <property type="entry name" value="ATP-DEPENDENT DNA HELICASE HOMOLOG RECG, CHLOROPLASTIC"/>
    <property type="match status" value="1"/>
</dbReference>
<evidence type="ECO:0000259" key="17">
    <source>
        <dbReference type="PROSITE" id="PS51194"/>
    </source>
</evidence>
<feature type="domain" description="Helicase ATP-binding" evidence="16">
    <location>
        <begin position="269"/>
        <end position="430"/>
    </location>
</feature>
<sequence>MASLFDQKLQSLKGVGAKRAQLFEKLGVDSVGALLRYYPRAYEDWSHPFEIDAAPFDCPVCIRAAVISKVTETRIRKGMTLYRCQASDGSSVMRLTFFNNRYIPNLIKQNGEYLFYGKVGGTFTKREMTSPSFTTSAESSGFHPVYGQTEGLSSRQIEAAVRQALSLLPERVNDPLPEELRASYQLEELGQAIRDIHLPQSEPALNAARRRLIFEELFVLQLGLCQLKTRNRRETSCFLTADRSQEFFSCLPFPPTGAQRRAVAECVADMRRKTPMNRLIQGDVGSGKTAVAAALCYCAAREGIQSAFMAPTEILAEQHYHTMEKLFEGTGVSVALLTGSTKQRERRELLFALKAGQIHLLIGTHALLSDPVEFQRLGLVITDEQHRFGVAQRAALAGKGENPHLLVMSATPIPRTLALMIYGDLDVSVLDELPPGRQKIDTFWIDSKKRGRAYGFLQKHLNQGLQGYIVCPLVENESGEASLASAVEYAESLKAREFRDYRVGLLHGRMKPAEKEAVMRAFSRGELDLLVSTTVIEVGVDVPNAVIMLIENAERFGLSQLHQLRGRVGRGKEKSYCILVSDAQNEEAVYRLKAMCRTNDGFQIADEDLKLRGPGDFFGARQHGLPELKIADMLGDMDILSQAQQAAKILLKKDPALSFPEHRGIKGEIRRLFSQAGETAFN</sequence>
<comment type="similarity">
    <text evidence="1 15">Belongs to the helicase family. RecG subfamily.</text>
</comment>
<evidence type="ECO:0000256" key="4">
    <source>
        <dbReference type="ARBA" id="ARBA00022763"/>
    </source>
</evidence>
<accession>A7VZD3</accession>
<dbReference type="EC" id="5.6.2.4" evidence="13 15"/>
<dbReference type="Pfam" id="PF19833">
    <property type="entry name" value="RecG_dom3_C"/>
    <property type="match status" value="1"/>
</dbReference>
<dbReference type="GO" id="GO:0003677">
    <property type="term" value="F:DNA binding"/>
    <property type="evidence" value="ECO:0007669"/>
    <property type="project" value="UniProtKB-KW"/>
</dbReference>
<evidence type="ECO:0000259" key="16">
    <source>
        <dbReference type="PROSITE" id="PS51192"/>
    </source>
</evidence>
<dbReference type="GO" id="GO:0016787">
    <property type="term" value="F:hydrolase activity"/>
    <property type="evidence" value="ECO:0007669"/>
    <property type="project" value="UniProtKB-KW"/>
</dbReference>
<keyword evidence="5 15" id="KW-0378">Hydrolase</keyword>
<evidence type="ECO:0000256" key="12">
    <source>
        <dbReference type="ARBA" id="ARBA00034617"/>
    </source>
</evidence>
<dbReference type="SMART" id="SM00490">
    <property type="entry name" value="HELICc"/>
    <property type="match status" value="1"/>
</dbReference>
<keyword evidence="3 15" id="KW-0547">Nucleotide-binding</keyword>
<organism evidence="18 20">
    <name type="scientific">[Clostridium] leptum DSM 753</name>
    <dbReference type="NCBI Taxonomy" id="428125"/>
    <lineage>
        <taxon>Bacteria</taxon>
        <taxon>Bacillati</taxon>
        <taxon>Bacillota</taxon>
        <taxon>Clostridia</taxon>
        <taxon>Eubacteriales</taxon>
        <taxon>Oscillospiraceae</taxon>
        <taxon>Oscillospiraceae incertae sedis</taxon>
    </lineage>
</organism>
<comment type="catalytic activity">
    <reaction evidence="12 15">
        <text>Couples ATP hydrolysis with the unwinding of duplex DNA by translocating in the 3'-5' direction.</text>
        <dbReference type="EC" id="5.6.2.4"/>
    </reaction>
</comment>
<dbReference type="GO" id="GO:0006310">
    <property type="term" value="P:DNA recombination"/>
    <property type="evidence" value="ECO:0007669"/>
    <property type="project" value="UniProtKB-UniRule"/>
</dbReference>
<evidence type="ECO:0000256" key="15">
    <source>
        <dbReference type="RuleBase" id="RU363016"/>
    </source>
</evidence>
<dbReference type="Proteomes" id="UP000220611">
    <property type="component" value="Unassembled WGS sequence"/>
</dbReference>
<evidence type="ECO:0000256" key="9">
    <source>
        <dbReference type="ARBA" id="ARBA00023172"/>
    </source>
</evidence>
<evidence type="ECO:0000256" key="8">
    <source>
        <dbReference type="ARBA" id="ARBA00023125"/>
    </source>
</evidence>